<dbReference type="Proteomes" id="UP000039865">
    <property type="component" value="Unassembled WGS sequence"/>
</dbReference>
<name>A0A078AUH8_STYLE</name>
<reference evidence="1 2" key="1">
    <citation type="submission" date="2014-06" db="EMBL/GenBank/DDBJ databases">
        <authorList>
            <person name="Swart Estienne"/>
        </authorList>
    </citation>
    <scope>NUCLEOTIDE SEQUENCE [LARGE SCALE GENOMIC DNA]</scope>
    <source>
        <strain evidence="1 2">130c</strain>
    </source>
</reference>
<evidence type="ECO:0000313" key="1">
    <source>
        <dbReference type="EMBL" id="CDW85671.1"/>
    </source>
</evidence>
<organism evidence="1 2">
    <name type="scientific">Stylonychia lemnae</name>
    <name type="common">Ciliate</name>
    <dbReference type="NCBI Taxonomy" id="5949"/>
    <lineage>
        <taxon>Eukaryota</taxon>
        <taxon>Sar</taxon>
        <taxon>Alveolata</taxon>
        <taxon>Ciliophora</taxon>
        <taxon>Intramacronucleata</taxon>
        <taxon>Spirotrichea</taxon>
        <taxon>Stichotrichia</taxon>
        <taxon>Sporadotrichida</taxon>
        <taxon>Oxytrichidae</taxon>
        <taxon>Stylonychinae</taxon>
        <taxon>Stylonychia</taxon>
    </lineage>
</organism>
<accession>A0A078AUH8</accession>
<gene>
    <name evidence="1" type="primary">Contig6983.g7470</name>
    <name evidence="1" type="ORF">STYLEM_14756</name>
</gene>
<dbReference type="InParanoid" id="A0A078AUH8"/>
<sequence length="75" mass="9163">MDKKKQQKNYKLYFYQDDELFQTFKVNQETSKKLQVQKRNMLTSSNEKKQYQITDDEHEFQGDPQTIRPTEILLD</sequence>
<proteinExistence type="predicted"/>
<keyword evidence="2" id="KW-1185">Reference proteome</keyword>
<protein>
    <submittedName>
        <fullName evidence="1">Uncharacterized protein</fullName>
    </submittedName>
</protein>
<evidence type="ECO:0000313" key="2">
    <source>
        <dbReference type="Proteomes" id="UP000039865"/>
    </source>
</evidence>
<dbReference type="EMBL" id="CCKQ01013949">
    <property type="protein sequence ID" value="CDW85671.1"/>
    <property type="molecule type" value="Genomic_DNA"/>
</dbReference>
<dbReference type="AlphaFoldDB" id="A0A078AUH8"/>